<evidence type="ECO:0000256" key="7">
    <source>
        <dbReference type="ARBA" id="ARBA00023136"/>
    </source>
</evidence>
<dbReference type="GO" id="GO:0005509">
    <property type="term" value="F:calcium ion binding"/>
    <property type="evidence" value="ECO:0007669"/>
    <property type="project" value="InterPro"/>
</dbReference>
<evidence type="ECO:0000256" key="12">
    <source>
        <dbReference type="ARBA" id="ARBA00081835"/>
    </source>
</evidence>
<dbReference type="AlphaFoldDB" id="A0A8X7TLK1"/>
<dbReference type="EMBL" id="JAAMPC010000076">
    <property type="protein sequence ID" value="KAG2244566.1"/>
    <property type="molecule type" value="Genomic_DNA"/>
</dbReference>
<evidence type="ECO:0000256" key="6">
    <source>
        <dbReference type="ARBA" id="ARBA00023078"/>
    </source>
</evidence>
<evidence type="ECO:0000256" key="11">
    <source>
        <dbReference type="ARBA" id="ARBA00080910"/>
    </source>
</evidence>
<dbReference type="GO" id="GO:0009767">
    <property type="term" value="P:photosynthetic electron transport chain"/>
    <property type="evidence" value="ECO:0007669"/>
    <property type="project" value="TreeGrafter"/>
</dbReference>
<comment type="function">
    <text evidence="10">Required for photosystem II assembly/stability and photoautotrophic growth under low light conditions.</text>
</comment>
<evidence type="ECO:0000256" key="8">
    <source>
        <dbReference type="ARBA" id="ARBA00023276"/>
    </source>
</evidence>
<keyword evidence="7" id="KW-0472">Membrane</keyword>
<proteinExistence type="inferred from homology"/>
<evidence type="ECO:0000256" key="9">
    <source>
        <dbReference type="ARBA" id="ARBA00035649"/>
    </source>
</evidence>
<dbReference type="Proteomes" id="UP000886595">
    <property type="component" value="Unassembled WGS sequence"/>
</dbReference>
<evidence type="ECO:0000256" key="5">
    <source>
        <dbReference type="ARBA" id="ARBA00022946"/>
    </source>
</evidence>
<sequence>MASMGVGLRVTSPAVLEGSVKINGSSRLNVTGRVTVPQRSGLVVRAQQSEAAPETTRRSVIGLVAAGLAGGSFVQAVLADAVPIKIGPPPPPSGGLPGTDNSDQARDLKLALKERFYLQPLPPTEAVARAKESAKEIVNVKSLIDKKAWPYVQNDLRSRASYLRYDLNTVISSKPKEEKKALKALTIKLFETINNLDYAAKTKSTPDAEKWYSETVSALNDVLAKLG</sequence>
<evidence type="ECO:0000256" key="4">
    <source>
        <dbReference type="ARBA" id="ARBA00022640"/>
    </source>
</evidence>
<keyword evidence="8" id="KW-0604">Photosystem II</keyword>
<dbReference type="GO" id="GO:0009654">
    <property type="term" value="C:photosystem II oxygen evolving complex"/>
    <property type="evidence" value="ECO:0007669"/>
    <property type="project" value="InterPro"/>
</dbReference>
<dbReference type="InterPro" id="IPR054099">
    <property type="entry name" value="PSII_PsbQ_pln"/>
</dbReference>
<dbReference type="SUPFAM" id="SSF101112">
    <property type="entry name" value="Oxygen-evolving enhancer protein 3"/>
    <property type="match status" value="1"/>
</dbReference>
<keyword evidence="4" id="KW-0934">Plastid</keyword>
<comment type="caution">
    <text evidence="13">The sequence shown here is derived from an EMBL/GenBank/DDBJ whole genome shotgun (WGS) entry which is preliminary data.</text>
</comment>
<dbReference type="InterPro" id="IPR023222">
    <property type="entry name" value="PsbQ-like_dom_sf"/>
</dbReference>
<gene>
    <name evidence="13" type="ORF">Bca52824_093577</name>
</gene>
<dbReference type="InterPro" id="IPR008797">
    <property type="entry name" value="PSII_PsbQ"/>
</dbReference>
<keyword evidence="3" id="KW-0602">Photosynthesis</keyword>
<dbReference type="PANTHER" id="PTHR33399:SF3">
    <property type="entry name" value="OXYGEN-EVOLVING ENHANCER PROTEIN 3-1, CHLOROPLASTIC"/>
    <property type="match status" value="1"/>
</dbReference>
<dbReference type="GO" id="GO:0009535">
    <property type="term" value="C:chloroplast thylakoid membrane"/>
    <property type="evidence" value="ECO:0007669"/>
    <property type="project" value="UniProtKB-SubCell"/>
</dbReference>
<organism evidence="13 14">
    <name type="scientific">Brassica carinata</name>
    <name type="common">Ethiopian mustard</name>
    <name type="synonym">Abyssinian cabbage</name>
    <dbReference type="NCBI Taxonomy" id="52824"/>
    <lineage>
        <taxon>Eukaryota</taxon>
        <taxon>Viridiplantae</taxon>
        <taxon>Streptophyta</taxon>
        <taxon>Embryophyta</taxon>
        <taxon>Tracheophyta</taxon>
        <taxon>Spermatophyta</taxon>
        <taxon>Magnoliopsida</taxon>
        <taxon>eudicotyledons</taxon>
        <taxon>Gunneridae</taxon>
        <taxon>Pentapetalae</taxon>
        <taxon>rosids</taxon>
        <taxon>malvids</taxon>
        <taxon>Brassicales</taxon>
        <taxon>Brassicaceae</taxon>
        <taxon>Brassiceae</taxon>
        <taxon>Brassica</taxon>
    </lineage>
</organism>
<evidence type="ECO:0000256" key="10">
    <source>
        <dbReference type="ARBA" id="ARBA00057912"/>
    </source>
</evidence>
<keyword evidence="14" id="KW-1185">Reference proteome</keyword>
<keyword evidence="5" id="KW-0809">Transit peptide</keyword>
<dbReference type="Pfam" id="PF05757">
    <property type="entry name" value="PsbQ"/>
    <property type="match status" value="1"/>
</dbReference>
<evidence type="ECO:0000256" key="2">
    <source>
        <dbReference type="ARBA" id="ARBA00022528"/>
    </source>
</evidence>
<reference evidence="13 14" key="1">
    <citation type="submission" date="2020-02" db="EMBL/GenBank/DDBJ databases">
        <authorList>
            <person name="Ma Q."/>
            <person name="Huang Y."/>
            <person name="Song X."/>
            <person name="Pei D."/>
        </authorList>
    </citation>
    <scope>NUCLEOTIDE SEQUENCE [LARGE SCALE GENOMIC DNA]</scope>
    <source>
        <strain evidence="13">Sxm20200214</strain>
        <tissue evidence="13">Leaf</tissue>
    </source>
</reference>
<evidence type="ECO:0000313" key="13">
    <source>
        <dbReference type="EMBL" id="KAG2244566.1"/>
    </source>
</evidence>
<dbReference type="PANTHER" id="PTHR33399">
    <property type="entry name" value="OXYGEN-EVOLVING ENHANCER PROTEIN 3-1, CHLOROPLASTIC"/>
    <property type="match status" value="1"/>
</dbReference>
<protein>
    <recommendedName>
        <fullName evidence="11">16 kDa subunit of oxygen evolving system of photosystem II</fullName>
    </recommendedName>
    <alternativeName>
        <fullName evidence="12">OEC 16 kDa subunit</fullName>
    </alternativeName>
</protein>
<dbReference type="OrthoDB" id="497707at2759"/>
<name>A0A8X7TLK1_BRACI</name>
<evidence type="ECO:0000313" key="14">
    <source>
        <dbReference type="Proteomes" id="UP000886595"/>
    </source>
</evidence>
<keyword evidence="6" id="KW-0793">Thylakoid</keyword>
<evidence type="ECO:0000256" key="3">
    <source>
        <dbReference type="ARBA" id="ARBA00022531"/>
    </source>
</evidence>
<dbReference type="Gene3D" id="1.20.120.290">
    <property type="entry name" value="Oxygen-evolving enhancer protein 3 (PsbQ), four-helix up-down bundle"/>
    <property type="match status" value="1"/>
</dbReference>
<keyword evidence="2" id="KW-0150">Chloroplast</keyword>
<dbReference type="GO" id="GO:0019898">
    <property type="term" value="C:extrinsic component of membrane"/>
    <property type="evidence" value="ECO:0007669"/>
    <property type="project" value="InterPro"/>
</dbReference>
<comment type="similarity">
    <text evidence="9">Belongs to the PsbQ family.</text>
</comment>
<dbReference type="FunFam" id="1.20.120.290:FF:000001">
    <property type="entry name" value="Oxygen-evolving enhancer protein 3"/>
    <property type="match status" value="1"/>
</dbReference>
<comment type="subcellular location">
    <subcellularLocation>
        <location evidence="1">Plastid</location>
        <location evidence="1">Chloroplast thylakoid membrane</location>
        <topology evidence="1">Peripheral membrane protein</topology>
        <orientation evidence="1">Lumenal side</orientation>
    </subcellularLocation>
</comment>
<evidence type="ECO:0000256" key="1">
    <source>
        <dbReference type="ARBA" id="ARBA00004622"/>
    </source>
</evidence>
<accession>A0A8X7TLK1</accession>